<name>A0A0K0EAA2_STRER</name>
<evidence type="ECO:0000313" key="6">
    <source>
        <dbReference type="Proteomes" id="UP000035681"/>
    </source>
</evidence>
<evidence type="ECO:0000256" key="3">
    <source>
        <dbReference type="ARBA" id="ARBA00022801"/>
    </source>
</evidence>
<dbReference type="Gene3D" id="3.30.310.130">
    <property type="entry name" value="Ubiquitin-related"/>
    <property type="match status" value="1"/>
</dbReference>
<dbReference type="WBParaSite" id="TCONS_00016139.p1">
    <property type="protein sequence ID" value="TCONS_00016139.p1"/>
    <property type="gene ID" value="XLOC_010791"/>
</dbReference>
<dbReference type="GO" id="GO:0006508">
    <property type="term" value="P:proteolysis"/>
    <property type="evidence" value="ECO:0007669"/>
    <property type="project" value="UniProtKB-KW"/>
</dbReference>
<sequence>MTRQKTIFLGRFPFLRGRRMYVFSLCEAYLNGWGKRVQEFVDKQSIGYKIIIFNKFSYTRITRNVKENGYGQLMKNISRISNEKLYKFSKSINTIFDLDIVVIPIHLKNHWLTGVVYYPKNCLLNNSKENSESITNNCTYIIIFDSLFNKVKYGRHPCASIIQKYVEGCYRSYVNKRNEINYEINLKKIKIINLVDPYQQNNGYDCGLFMLEFIKQVLISPKTLNRLVEGVSMKNVFPNFSISLKRNFLKNFVYSNVQLKNWKILNEIEEYFLKKNFKIENKIRRLGSMDPIFFKYLDGRKEIIPAHVSWIKNLKEKANIERKKK</sequence>
<keyword evidence="3" id="KW-0378">Hydrolase</keyword>
<dbReference type="GO" id="GO:0016926">
    <property type="term" value="P:protein desumoylation"/>
    <property type="evidence" value="ECO:0007669"/>
    <property type="project" value="UniProtKB-ARBA"/>
</dbReference>
<evidence type="ECO:0000313" key="7">
    <source>
        <dbReference type="WBParaSite" id="SSTP_0000642700.1"/>
    </source>
</evidence>
<feature type="domain" description="Ubiquitin-like protease family profile" evidence="5">
    <location>
        <begin position="1"/>
        <end position="217"/>
    </location>
</feature>
<evidence type="ECO:0000256" key="2">
    <source>
        <dbReference type="ARBA" id="ARBA00022670"/>
    </source>
</evidence>
<dbReference type="PANTHER" id="PTHR46915">
    <property type="entry name" value="UBIQUITIN-LIKE PROTEASE 4-RELATED"/>
    <property type="match status" value="1"/>
</dbReference>
<dbReference type="Gene3D" id="1.10.418.20">
    <property type="match status" value="1"/>
</dbReference>
<evidence type="ECO:0000313" key="8">
    <source>
        <dbReference type="WBParaSite" id="TCONS_00016139.p1"/>
    </source>
</evidence>
<dbReference type="Proteomes" id="UP000035681">
    <property type="component" value="Unplaced"/>
</dbReference>
<dbReference type="PANTHER" id="PTHR46915:SF2">
    <property type="entry name" value="UBIQUITIN-LIKE PROTEASE 4"/>
    <property type="match status" value="1"/>
</dbReference>
<evidence type="ECO:0000256" key="1">
    <source>
        <dbReference type="ARBA" id="ARBA00005234"/>
    </source>
</evidence>
<comment type="similarity">
    <text evidence="1">Belongs to the peptidase C48 family.</text>
</comment>
<keyword evidence="6" id="KW-1185">Reference proteome</keyword>
<evidence type="ECO:0000256" key="4">
    <source>
        <dbReference type="ARBA" id="ARBA00022807"/>
    </source>
</evidence>
<keyword evidence="4" id="KW-0788">Thiol protease</keyword>
<dbReference type="GO" id="GO:0008234">
    <property type="term" value="F:cysteine-type peptidase activity"/>
    <property type="evidence" value="ECO:0007669"/>
    <property type="project" value="UniProtKB-KW"/>
</dbReference>
<dbReference type="InterPro" id="IPR038765">
    <property type="entry name" value="Papain-like_cys_pep_sf"/>
</dbReference>
<evidence type="ECO:0000259" key="5">
    <source>
        <dbReference type="PROSITE" id="PS50600"/>
    </source>
</evidence>
<dbReference type="AlphaFoldDB" id="A0A0K0EAA2"/>
<dbReference type="STRING" id="6248.A0A0K0EAA2"/>
<dbReference type="WBParaSite" id="SSTP_0000642700.1">
    <property type="protein sequence ID" value="SSTP_0000642700.1"/>
    <property type="gene ID" value="SSTP_0000642700"/>
</dbReference>
<dbReference type="Pfam" id="PF02902">
    <property type="entry name" value="Peptidase_C48"/>
    <property type="match status" value="1"/>
</dbReference>
<protein>
    <submittedName>
        <fullName evidence="7 8">ULP_PROTEASE domain-containing protein</fullName>
    </submittedName>
</protein>
<dbReference type="SUPFAM" id="SSF54001">
    <property type="entry name" value="Cysteine proteinases"/>
    <property type="match status" value="1"/>
</dbReference>
<reference evidence="7" key="1">
    <citation type="submission" date="2015-08" db="UniProtKB">
        <authorList>
            <consortium name="WormBaseParasite"/>
        </authorList>
    </citation>
    <scope>IDENTIFICATION</scope>
</reference>
<organism evidence="7">
    <name type="scientific">Strongyloides stercoralis</name>
    <name type="common">Threadworm</name>
    <dbReference type="NCBI Taxonomy" id="6248"/>
    <lineage>
        <taxon>Eukaryota</taxon>
        <taxon>Metazoa</taxon>
        <taxon>Ecdysozoa</taxon>
        <taxon>Nematoda</taxon>
        <taxon>Chromadorea</taxon>
        <taxon>Rhabditida</taxon>
        <taxon>Tylenchina</taxon>
        <taxon>Panagrolaimomorpha</taxon>
        <taxon>Strongyloidoidea</taxon>
        <taxon>Strongyloididae</taxon>
        <taxon>Strongyloides</taxon>
    </lineage>
</organism>
<proteinExistence type="inferred from homology"/>
<dbReference type="PROSITE" id="PS50600">
    <property type="entry name" value="ULP_PROTEASE"/>
    <property type="match status" value="1"/>
</dbReference>
<keyword evidence="2" id="KW-0645">Protease</keyword>
<accession>A0A0K0EAA2</accession>
<dbReference type="InterPro" id="IPR003653">
    <property type="entry name" value="Peptidase_C48_C"/>
</dbReference>